<dbReference type="Pfam" id="PF00069">
    <property type="entry name" value="Pkinase"/>
    <property type="match status" value="1"/>
</dbReference>
<dbReference type="PANTHER" id="PTHR11909">
    <property type="entry name" value="CASEIN KINASE-RELATED"/>
    <property type="match status" value="1"/>
</dbReference>
<evidence type="ECO:0000313" key="7">
    <source>
        <dbReference type="EMBL" id="KEP45958.1"/>
    </source>
</evidence>
<dbReference type="Proteomes" id="UP000027456">
    <property type="component" value="Unassembled WGS sequence"/>
</dbReference>
<reference evidence="7 8" key="1">
    <citation type="submission" date="2013-12" db="EMBL/GenBank/DDBJ databases">
        <authorList>
            <person name="Cubeta M."/>
            <person name="Pakala S."/>
            <person name="Fedorova N."/>
            <person name="Thomas E."/>
            <person name="Dean R."/>
            <person name="Jabaji S."/>
            <person name="Neate S."/>
            <person name="Toda T."/>
            <person name="Tavantzis S."/>
            <person name="Vilgalys R."/>
            <person name="Bharathan N."/>
            <person name="Pakala S."/>
            <person name="Losada L.S."/>
            <person name="Zafar N."/>
            <person name="Nierman W."/>
        </authorList>
    </citation>
    <scope>NUCLEOTIDE SEQUENCE [LARGE SCALE GENOMIC DNA]</scope>
    <source>
        <strain evidence="7 8">123E</strain>
    </source>
</reference>
<dbReference type="InterPro" id="IPR008271">
    <property type="entry name" value="Ser/Thr_kinase_AS"/>
</dbReference>
<dbReference type="PROSITE" id="PS50011">
    <property type="entry name" value="PROTEIN_KINASE_DOM"/>
    <property type="match status" value="1"/>
</dbReference>
<feature type="domain" description="Protein kinase" evidence="6">
    <location>
        <begin position="57"/>
        <end position="336"/>
    </location>
</feature>
<dbReference type="OrthoDB" id="5579860at2759"/>
<evidence type="ECO:0000256" key="5">
    <source>
        <dbReference type="SAM" id="MobiDB-lite"/>
    </source>
</evidence>
<dbReference type="InterPro" id="IPR011009">
    <property type="entry name" value="Kinase-like_dom_sf"/>
</dbReference>
<gene>
    <name evidence="7" type="ORF">V565_227880</name>
</gene>
<dbReference type="SMART" id="SM00220">
    <property type="entry name" value="S_TKc"/>
    <property type="match status" value="1"/>
</dbReference>
<dbReference type="InterPro" id="IPR017441">
    <property type="entry name" value="Protein_kinase_ATP_BS"/>
</dbReference>
<dbReference type="HOGENOM" id="CLU_026874_0_0_1"/>
<sequence>MVSLVVPSPSEWPSSEPKPEYCDISHQSWACNDEAHTQTPQTRYDDAPQIVKTSITIRRGIKLGSGGFGHVFRAVQIDTRRIVALKQSRASLKLKRPVLQHEANVLKILSGHPNIPEVYGYGRIEHFELMSMQLLHRSLRDVVKAGGPLGVKTVANVAYQMIDALQHVHSHRLVHRDIKPDNIMLQSQGSWKLCLIDFGLARPLPSSRVSAKLAMYDGSNSSSDEPAYVFGTLPFASLHAHEKDPQLAFHDDFESLAYTLIWLLRGNLPWSHYAKCGTRVGRIRQVLAQKKRHTGPTMAIGLPAEFGELVDYARSLSLDKGPDHEEWRSRFKQVELATSDDTLMPARSCLEISTIHPEPPIETGQIVLVRLDSSVTADGYTIRAGHESSFIPDPIVVGPEWSTVYRPAVVARVEWDKRAQKYFFFAIAISQESDGYNDAPTPVIPIVTASSATSDTSPKIHIKPEWPLAGSHFYVFMRPVKFYCLPSQERVHSTWRITHSDCDALLNALTPPPDTPRYSQHRQNLKSLDPDTRRGARMKSRDGACKLYAHVQPLALMHFGDDSIDWFSKRAWFDECIKVTRHQSMNNGVWWTGAWFPAAELPKAEDLLDSYYKSDYSMWEPQSERRKSITLMIDDEDVEGRRAILGGLTKIVALEQEHETGTEND</sequence>
<dbReference type="GO" id="GO:0005524">
    <property type="term" value="F:ATP binding"/>
    <property type="evidence" value="ECO:0007669"/>
    <property type="project" value="UniProtKB-UniRule"/>
</dbReference>
<evidence type="ECO:0000256" key="3">
    <source>
        <dbReference type="ARBA" id="ARBA00022840"/>
    </source>
</evidence>
<keyword evidence="2 4" id="KW-0547">Nucleotide-binding</keyword>
<keyword evidence="7" id="KW-0808">Transferase</keyword>
<protein>
    <recommendedName>
        <fullName evidence="1">non-specific serine/threonine protein kinase</fullName>
        <ecNumber evidence="1">2.7.11.1</ecNumber>
    </recommendedName>
</protein>
<dbReference type="SUPFAM" id="SSF56112">
    <property type="entry name" value="Protein kinase-like (PK-like)"/>
    <property type="match status" value="1"/>
</dbReference>
<dbReference type="AlphaFoldDB" id="A0A074RMM7"/>
<dbReference type="Gene3D" id="1.10.510.10">
    <property type="entry name" value="Transferase(Phosphotransferase) domain 1"/>
    <property type="match status" value="1"/>
</dbReference>
<evidence type="ECO:0000256" key="2">
    <source>
        <dbReference type="ARBA" id="ARBA00022741"/>
    </source>
</evidence>
<dbReference type="InterPro" id="IPR000719">
    <property type="entry name" value="Prot_kinase_dom"/>
</dbReference>
<dbReference type="PROSITE" id="PS00107">
    <property type="entry name" value="PROTEIN_KINASE_ATP"/>
    <property type="match status" value="1"/>
</dbReference>
<comment type="caution">
    <text evidence="7">The sequence shown here is derived from an EMBL/GenBank/DDBJ whole genome shotgun (WGS) entry which is preliminary data.</text>
</comment>
<dbReference type="InterPro" id="IPR050235">
    <property type="entry name" value="CK1_Ser-Thr_kinase"/>
</dbReference>
<keyword evidence="7" id="KW-0418">Kinase</keyword>
<evidence type="ECO:0000256" key="1">
    <source>
        <dbReference type="ARBA" id="ARBA00012513"/>
    </source>
</evidence>
<name>A0A074RMM7_9AGAM</name>
<feature type="binding site" evidence="4">
    <location>
        <position position="86"/>
    </location>
    <ligand>
        <name>ATP</name>
        <dbReference type="ChEBI" id="CHEBI:30616"/>
    </ligand>
</feature>
<evidence type="ECO:0000256" key="4">
    <source>
        <dbReference type="PROSITE-ProRule" id="PRU10141"/>
    </source>
</evidence>
<evidence type="ECO:0000313" key="8">
    <source>
        <dbReference type="Proteomes" id="UP000027456"/>
    </source>
</evidence>
<keyword evidence="8" id="KW-1185">Reference proteome</keyword>
<dbReference type="EMBL" id="AZST01001368">
    <property type="protein sequence ID" value="KEP45958.1"/>
    <property type="molecule type" value="Genomic_DNA"/>
</dbReference>
<keyword evidence="3 4" id="KW-0067">ATP-binding</keyword>
<dbReference type="PROSITE" id="PS00108">
    <property type="entry name" value="PROTEIN_KINASE_ST"/>
    <property type="match status" value="1"/>
</dbReference>
<evidence type="ECO:0000259" key="6">
    <source>
        <dbReference type="PROSITE" id="PS50011"/>
    </source>
</evidence>
<dbReference type="EC" id="2.7.11.1" evidence="1"/>
<accession>A0A074RMM7</accession>
<dbReference type="GO" id="GO:0004674">
    <property type="term" value="F:protein serine/threonine kinase activity"/>
    <property type="evidence" value="ECO:0007669"/>
    <property type="project" value="UniProtKB-EC"/>
</dbReference>
<organism evidence="7 8">
    <name type="scientific">Rhizoctonia solani 123E</name>
    <dbReference type="NCBI Taxonomy" id="1423351"/>
    <lineage>
        <taxon>Eukaryota</taxon>
        <taxon>Fungi</taxon>
        <taxon>Dikarya</taxon>
        <taxon>Basidiomycota</taxon>
        <taxon>Agaricomycotina</taxon>
        <taxon>Agaricomycetes</taxon>
        <taxon>Cantharellales</taxon>
        <taxon>Ceratobasidiaceae</taxon>
        <taxon>Rhizoctonia</taxon>
    </lineage>
</organism>
<proteinExistence type="predicted"/>
<feature type="region of interest" description="Disordered" evidence="5">
    <location>
        <begin position="516"/>
        <end position="536"/>
    </location>
</feature>
<dbReference type="STRING" id="1423351.A0A074RMM7"/>